<feature type="domain" description="DUF6533" evidence="2">
    <location>
        <begin position="25"/>
        <end position="69"/>
    </location>
</feature>
<dbReference type="Proteomes" id="UP000054166">
    <property type="component" value="Unassembled WGS sequence"/>
</dbReference>
<feature type="transmembrane region" description="Helical" evidence="1">
    <location>
        <begin position="175"/>
        <end position="196"/>
    </location>
</feature>
<evidence type="ECO:0000259" key="2">
    <source>
        <dbReference type="Pfam" id="PF20151"/>
    </source>
</evidence>
<evidence type="ECO:0000313" key="3">
    <source>
        <dbReference type="EMBL" id="KIM78993.1"/>
    </source>
</evidence>
<evidence type="ECO:0000313" key="4">
    <source>
        <dbReference type="Proteomes" id="UP000054166"/>
    </source>
</evidence>
<dbReference type="Pfam" id="PF20151">
    <property type="entry name" value="DUF6533"/>
    <property type="match status" value="1"/>
</dbReference>
<gene>
    <name evidence="3" type="ORF">PILCRDRAFT_823855</name>
</gene>
<organism evidence="3 4">
    <name type="scientific">Piloderma croceum (strain F 1598)</name>
    <dbReference type="NCBI Taxonomy" id="765440"/>
    <lineage>
        <taxon>Eukaryota</taxon>
        <taxon>Fungi</taxon>
        <taxon>Dikarya</taxon>
        <taxon>Basidiomycota</taxon>
        <taxon>Agaricomycotina</taxon>
        <taxon>Agaricomycetes</taxon>
        <taxon>Agaricomycetidae</taxon>
        <taxon>Atheliales</taxon>
        <taxon>Atheliaceae</taxon>
        <taxon>Piloderma</taxon>
    </lineage>
</organism>
<feature type="transmembrane region" description="Helical" evidence="1">
    <location>
        <begin position="131"/>
        <end position="155"/>
    </location>
</feature>
<keyword evidence="1" id="KW-1133">Transmembrane helix</keyword>
<dbReference type="InParanoid" id="A0A0C3AYA6"/>
<name>A0A0C3AYA6_PILCF</name>
<feature type="transmembrane region" description="Helical" evidence="1">
    <location>
        <begin position="94"/>
        <end position="119"/>
    </location>
</feature>
<dbReference type="OrthoDB" id="3251775at2759"/>
<dbReference type="AlphaFoldDB" id="A0A0C3AYA6"/>
<evidence type="ECO:0000256" key="1">
    <source>
        <dbReference type="SAM" id="Phobius"/>
    </source>
</evidence>
<sequence>MALPLTPEVLSILDDINRDAFITRYLSAAGLVMLIYDHILTLPAEISLIWKSPPSFAKYAFLLNRYLVPFALVSIAFEMCGFSGFIFTDGSCRFLIITTAMFAVISLGMANMLVLMRVILLWDHNITITRLLSCGFALSFFATFALMVFTVSKLFNGIIYSDFARMCVTTTTTPSLIGVWSSPMLFEVLVLVLTLWNTFDRPRMANLRFASALHRDGITFFMALTVLRTLNLSLAITRNPALVFLGVFFIWSMTTLVLNRSLLHVRQVEVMEAFATEWLQTGPPEITNRSLSSFGLPLEYLDDWELEEELQTREIKVPLGSTPGIVDGKTRLAVELNNYIPWQKRNEVKAEESQWF</sequence>
<feature type="transmembrane region" description="Helical" evidence="1">
    <location>
        <begin position="66"/>
        <end position="88"/>
    </location>
</feature>
<dbReference type="HOGENOM" id="CLU_035509_1_1_1"/>
<proteinExistence type="predicted"/>
<keyword evidence="1" id="KW-0812">Transmembrane</keyword>
<protein>
    <recommendedName>
        <fullName evidence="2">DUF6533 domain-containing protein</fullName>
    </recommendedName>
</protein>
<accession>A0A0C3AYA6</accession>
<feature type="transmembrane region" description="Helical" evidence="1">
    <location>
        <begin position="242"/>
        <end position="263"/>
    </location>
</feature>
<reference evidence="4" key="2">
    <citation type="submission" date="2015-01" db="EMBL/GenBank/DDBJ databases">
        <title>Evolutionary Origins and Diversification of the Mycorrhizal Mutualists.</title>
        <authorList>
            <consortium name="DOE Joint Genome Institute"/>
            <consortium name="Mycorrhizal Genomics Consortium"/>
            <person name="Kohler A."/>
            <person name="Kuo A."/>
            <person name="Nagy L.G."/>
            <person name="Floudas D."/>
            <person name="Copeland A."/>
            <person name="Barry K.W."/>
            <person name="Cichocki N."/>
            <person name="Veneault-Fourrey C."/>
            <person name="LaButti K."/>
            <person name="Lindquist E.A."/>
            <person name="Lipzen A."/>
            <person name="Lundell T."/>
            <person name="Morin E."/>
            <person name="Murat C."/>
            <person name="Riley R."/>
            <person name="Ohm R."/>
            <person name="Sun H."/>
            <person name="Tunlid A."/>
            <person name="Henrissat B."/>
            <person name="Grigoriev I.V."/>
            <person name="Hibbett D.S."/>
            <person name="Martin F."/>
        </authorList>
    </citation>
    <scope>NUCLEOTIDE SEQUENCE [LARGE SCALE GENOMIC DNA]</scope>
    <source>
        <strain evidence="4">F 1598</strain>
    </source>
</reference>
<reference evidence="3 4" key="1">
    <citation type="submission" date="2014-04" db="EMBL/GenBank/DDBJ databases">
        <authorList>
            <consortium name="DOE Joint Genome Institute"/>
            <person name="Kuo A."/>
            <person name="Tarkka M."/>
            <person name="Buscot F."/>
            <person name="Kohler A."/>
            <person name="Nagy L.G."/>
            <person name="Floudas D."/>
            <person name="Copeland A."/>
            <person name="Barry K.W."/>
            <person name="Cichocki N."/>
            <person name="Veneault-Fourrey C."/>
            <person name="LaButti K."/>
            <person name="Lindquist E.A."/>
            <person name="Lipzen A."/>
            <person name="Lundell T."/>
            <person name="Morin E."/>
            <person name="Murat C."/>
            <person name="Sun H."/>
            <person name="Tunlid A."/>
            <person name="Henrissat B."/>
            <person name="Grigoriev I.V."/>
            <person name="Hibbett D.S."/>
            <person name="Martin F."/>
            <person name="Nordberg H.P."/>
            <person name="Cantor M.N."/>
            <person name="Hua S.X."/>
        </authorList>
    </citation>
    <scope>NUCLEOTIDE SEQUENCE [LARGE SCALE GENOMIC DNA]</scope>
    <source>
        <strain evidence="3 4">F 1598</strain>
    </source>
</reference>
<keyword evidence="1" id="KW-0472">Membrane</keyword>
<dbReference type="InterPro" id="IPR045340">
    <property type="entry name" value="DUF6533"/>
</dbReference>
<dbReference type="EMBL" id="KN833012">
    <property type="protein sequence ID" value="KIM78993.1"/>
    <property type="molecule type" value="Genomic_DNA"/>
</dbReference>
<feature type="transmembrane region" description="Helical" evidence="1">
    <location>
        <begin position="217"/>
        <end position="236"/>
    </location>
</feature>
<keyword evidence="4" id="KW-1185">Reference proteome</keyword>
<feature type="transmembrane region" description="Helical" evidence="1">
    <location>
        <begin position="25"/>
        <end position="46"/>
    </location>
</feature>